<proteinExistence type="predicted"/>
<protein>
    <recommendedName>
        <fullName evidence="2">CAAX prenyl protease 2/Lysostaphin resistance protein A-like domain-containing protein</fullName>
    </recommendedName>
</protein>
<dbReference type="OrthoDB" id="9782250at2"/>
<keyword evidence="1" id="KW-0472">Membrane</keyword>
<keyword evidence="1" id="KW-1133">Transmembrane helix</keyword>
<evidence type="ECO:0000256" key="1">
    <source>
        <dbReference type="SAM" id="Phobius"/>
    </source>
</evidence>
<feature type="transmembrane region" description="Helical" evidence="1">
    <location>
        <begin position="115"/>
        <end position="136"/>
    </location>
</feature>
<evidence type="ECO:0000313" key="4">
    <source>
        <dbReference type="Proteomes" id="UP000184301"/>
    </source>
</evidence>
<name>A0A1M6PJT1_9FIRM</name>
<feature type="transmembrane region" description="Helical" evidence="1">
    <location>
        <begin position="199"/>
        <end position="228"/>
    </location>
</feature>
<feature type="domain" description="CAAX prenyl protease 2/Lysostaphin resistance protein A-like" evidence="2">
    <location>
        <begin position="160"/>
        <end position="246"/>
    </location>
</feature>
<dbReference type="Pfam" id="PF02517">
    <property type="entry name" value="Rce1-like"/>
    <property type="match status" value="1"/>
</dbReference>
<dbReference type="RefSeq" id="WP_073109920.1">
    <property type="nucleotide sequence ID" value="NZ_FQZY01000028.1"/>
</dbReference>
<accession>A0A1M6PJT1</accession>
<dbReference type="PANTHER" id="PTHR36435:SF1">
    <property type="entry name" value="CAAX AMINO TERMINAL PROTEASE FAMILY PROTEIN"/>
    <property type="match status" value="1"/>
</dbReference>
<dbReference type="GO" id="GO:0004175">
    <property type="term" value="F:endopeptidase activity"/>
    <property type="evidence" value="ECO:0007669"/>
    <property type="project" value="UniProtKB-ARBA"/>
</dbReference>
<dbReference type="InterPro" id="IPR052710">
    <property type="entry name" value="CAAX_protease"/>
</dbReference>
<sequence>MEQKNKKGSFWRLFGPLILYWVVGFAAEVVAEVAILGGKILSEMDYKSMLSMSETEMTSYLNEMIVKMYSVLSQHIMEITAFTALACIPLSLYFILKDRKEEKLTGAVAMVREPLWKYIAVAGLGVVLCLGLNNILNMVDAVFLDSSYASTGASMYQSSLPMQLLCLGLLSPISEELIYRGLLYKRYREVGGVGRSMMYSAILFGFAHSGSIQFIYALILGAFLAYVYEKYGSLLAPILLHAAANITAVIGTKTDLFTWMMANPLRMGGITVACAFAGSCIYVFMRGIESKGPKIEKEVLSDN</sequence>
<dbReference type="InterPro" id="IPR003675">
    <property type="entry name" value="Rce1/LyrA-like_dom"/>
</dbReference>
<dbReference type="PANTHER" id="PTHR36435">
    <property type="entry name" value="SLR1288 PROTEIN"/>
    <property type="match status" value="1"/>
</dbReference>
<evidence type="ECO:0000259" key="2">
    <source>
        <dbReference type="Pfam" id="PF02517"/>
    </source>
</evidence>
<feature type="transmembrane region" description="Helical" evidence="1">
    <location>
        <begin position="264"/>
        <end position="285"/>
    </location>
</feature>
<dbReference type="GO" id="GO:0080120">
    <property type="term" value="P:CAAX-box protein maturation"/>
    <property type="evidence" value="ECO:0007669"/>
    <property type="project" value="UniProtKB-ARBA"/>
</dbReference>
<dbReference type="STRING" id="1121950.SAMN02745243_02152"/>
<feature type="transmembrane region" description="Helical" evidence="1">
    <location>
        <begin position="76"/>
        <end position="95"/>
    </location>
</feature>
<keyword evidence="1" id="KW-0812">Transmembrane</keyword>
<dbReference type="Proteomes" id="UP000184301">
    <property type="component" value="Unassembled WGS sequence"/>
</dbReference>
<gene>
    <name evidence="3" type="ORF">SAMN02745243_02152</name>
</gene>
<keyword evidence="4" id="KW-1185">Reference proteome</keyword>
<feature type="transmembrane region" description="Helical" evidence="1">
    <location>
        <begin position="234"/>
        <end position="252"/>
    </location>
</feature>
<organism evidence="3 4">
    <name type="scientific">Hespellia stercorisuis DSM 15480</name>
    <dbReference type="NCBI Taxonomy" id="1121950"/>
    <lineage>
        <taxon>Bacteria</taxon>
        <taxon>Bacillati</taxon>
        <taxon>Bacillota</taxon>
        <taxon>Clostridia</taxon>
        <taxon>Lachnospirales</taxon>
        <taxon>Lachnospiraceae</taxon>
        <taxon>Hespellia</taxon>
    </lineage>
</organism>
<evidence type="ECO:0000313" key="3">
    <source>
        <dbReference type="EMBL" id="SHK08144.1"/>
    </source>
</evidence>
<reference evidence="3 4" key="1">
    <citation type="submission" date="2016-11" db="EMBL/GenBank/DDBJ databases">
        <authorList>
            <person name="Jaros S."/>
            <person name="Januszkiewicz K."/>
            <person name="Wedrychowicz H."/>
        </authorList>
    </citation>
    <scope>NUCLEOTIDE SEQUENCE [LARGE SCALE GENOMIC DNA]</scope>
    <source>
        <strain evidence="3 4">DSM 15480</strain>
    </source>
</reference>
<dbReference type="EMBL" id="FQZY01000028">
    <property type="protein sequence ID" value="SHK08144.1"/>
    <property type="molecule type" value="Genomic_DNA"/>
</dbReference>
<dbReference type="AlphaFoldDB" id="A0A1M6PJT1"/>